<dbReference type="EMBL" id="AP010904">
    <property type="protein sequence ID" value="BAH74913.1"/>
    <property type="molecule type" value="Genomic_DNA"/>
</dbReference>
<dbReference type="eggNOG" id="COG3335">
    <property type="taxonomic scope" value="Bacteria"/>
</dbReference>
<dbReference type="Proteomes" id="UP000009071">
    <property type="component" value="Chromosome"/>
</dbReference>
<dbReference type="AlphaFoldDB" id="C4XMF6"/>
<dbReference type="HOGENOM" id="CLU_056788_0_0_7"/>
<evidence type="ECO:0000259" key="1">
    <source>
        <dbReference type="Pfam" id="PF13358"/>
    </source>
</evidence>
<dbReference type="Pfam" id="PF13592">
    <property type="entry name" value="HTH_33"/>
    <property type="match status" value="1"/>
</dbReference>
<dbReference type="Pfam" id="PF13551">
    <property type="entry name" value="HTH_29"/>
    <property type="match status" value="1"/>
</dbReference>
<dbReference type="InterPro" id="IPR038717">
    <property type="entry name" value="Tc1-like_DDE_dom"/>
</dbReference>
<dbReference type="InterPro" id="IPR025959">
    <property type="entry name" value="Winged_HTH_dom"/>
</dbReference>
<dbReference type="PANTHER" id="PTHR46564:SF1">
    <property type="entry name" value="TRANSPOSASE"/>
    <property type="match status" value="1"/>
</dbReference>
<dbReference type="RefSeq" id="WP_015860123.1">
    <property type="nucleotide sequence ID" value="NC_012796.1"/>
</dbReference>
<dbReference type="InterPro" id="IPR047655">
    <property type="entry name" value="Transpos_IS630-like"/>
</dbReference>
<proteinExistence type="predicted"/>
<evidence type="ECO:0000313" key="4">
    <source>
        <dbReference type="Proteomes" id="UP000009071"/>
    </source>
</evidence>
<gene>
    <name evidence="3" type="ordered locus">DMR_14220</name>
</gene>
<keyword evidence="4" id="KW-1185">Reference proteome</keyword>
<feature type="domain" description="Tc1-like transposase DDE" evidence="1">
    <location>
        <begin position="171"/>
        <end position="305"/>
    </location>
</feature>
<dbReference type="KEGG" id="dma:DMR_14220"/>
<dbReference type="OrthoDB" id="5504200at2"/>
<dbReference type="STRING" id="573370.DMR_14220"/>
<dbReference type="InterPro" id="IPR009057">
    <property type="entry name" value="Homeodomain-like_sf"/>
</dbReference>
<dbReference type="NCBIfam" id="NF033545">
    <property type="entry name" value="transpos_IS630"/>
    <property type="match status" value="1"/>
</dbReference>
<protein>
    <submittedName>
        <fullName evidence="3">Transposase</fullName>
    </submittedName>
</protein>
<dbReference type="InterPro" id="IPR036397">
    <property type="entry name" value="RNaseH_sf"/>
</dbReference>
<dbReference type="SUPFAM" id="SSF46689">
    <property type="entry name" value="Homeodomain-like"/>
    <property type="match status" value="1"/>
</dbReference>
<accession>C4XMF6</accession>
<name>C4XMF6_SOLM1</name>
<sequence length="312" mass="35614">MDSGDARKLTPSAQDAIRRKAVKAVVEGGMSQTMAAEVFRASRTSVCLWVKAYRLGGEEGLTSKPKGRPKGGKLTSKQMESIKKSVLGKNPEQLRLPGLLWTRDLVGFLTERRFGIRLSRWTVSRYLKDWGLTPQKPAKRALEQNSAQVKHWLEHKYIAIQQQAKAEKAKIWWGDETGLRSDHQAGTTWSQKGVTPVVKCCGKRFGYNAITTITNQGDLSFMVFDGRFTVKIFLEFLTRMVKQLEGRKVFLIVERHSVHKAKKVQEWLAEHEDKIRLFFLPPYSPELNPDDLANQDIKRNIFVMERPKTSQS</sequence>
<evidence type="ECO:0000313" key="3">
    <source>
        <dbReference type="EMBL" id="BAH74913.1"/>
    </source>
</evidence>
<feature type="domain" description="Winged helix-turn helix" evidence="2">
    <location>
        <begin position="99"/>
        <end position="155"/>
    </location>
</feature>
<reference evidence="3 4" key="1">
    <citation type="journal article" date="2009" name="Genome Res.">
        <title>Whole genome sequence of Desulfovibrio magneticus strain RS-1 revealed common gene clusters in magnetotactic bacteria.</title>
        <authorList>
            <person name="Nakazawa H."/>
            <person name="Arakaki A."/>
            <person name="Narita-Yamada S."/>
            <person name="Yashiro I."/>
            <person name="Jinno K."/>
            <person name="Aoki N."/>
            <person name="Tsuruyama A."/>
            <person name="Okamura Y."/>
            <person name="Tanikawa S."/>
            <person name="Fujita N."/>
            <person name="Takeyama H."/>
            <person name="Matsunaga T."/>
        </authorList>
    </citation>
    <scope>NUCLEOTIDE SEQUENCE [LARGE SCALE GENOMIC DNA]</scope>
    <source>
        <strain evidence="4">ATCC 700980 / DSM 13731 / RS-1</strain>
    </source>
</reference>
<dbReference type="PANTHER" id="PTHR46564">
    <property type="entry name" value="TRANSPOSASE"/>
    <property type="match status" value="1"/>
</dbReference>
<evidence type="ECO:0000259" key="2">
    <source>
        <dbReference type="Pfam" id="PF13592"/>
    </source>
</evidence>
<organism evidence="3 4">
    <name type="scientific">Solidesulfovibrio magneticus (strain ATCC 700980 / DSM 13731 / RS-1)</name>
    <name type="common">Desulfovibrio magneticus</name>
    <dbReference type="NCBI Taxonomy" id="573370"/>
    <lineage>
        <taxon>Bacteria</taxon>
        <taxon>Pseudomonadati</taxon>
        <taxon>Thermodesulfobacteriota</taxon>
        <taxon>Desulfovibrionia</taxon>
        <taxon>Desulfovibrionales</taxon>
        <taxon>Desulfovibrionaceae</taxon>
        <taxon>Solidesulfovibrio</taxon>
    </lineage>
</organism>
<dbReference type="Gene3D" id="3.30.420.10">
    <property type="entry name" value="Ribonuclease H-like superfamily/Ribonuclease H"/>
    <property type="match status" value="1"/>
</dbReference>
<dbReference type="GO" id="GO:0003676">
    <property type="term" value="F:nucleic acid binding"/>
    <property type="evidence" value="ECO:0007669"/>
    <property type="project" value="InterPro"/>
</dbReference>
<dbReference type="Pfam" id="PF13358">
    <property type="entry name" value="DDE_3"/>
    <property type="match status" value="1"/>
</dbReference>